<evidence type="ECO:0000313" key="1">
    <source>
        <dbReference type="EMBL" id="GLI53052.1"/>
    </source>
</evidence>
<comment type="caution">
    <text evidence="1">The sequence shown here is derived from an EMBL/GenBank/DDBJ whole genome shotgun (WGS) entry which is preliminary data.</text>
</comment>
<name>A0A9W6GG17_9BACT</name>
<evidence type="ECO:0000313" key="2">
    <source>
        <dbReference type="Proteomes" id="UP001144297"/>
    </source>
</evidence>
<accession>A0A9W6GG17</accession>
<dbReference type="Gene3D" id="1.20.120.1490">
    <property type="match status" value="1"/>
</dbReference>
<dbReference type="EMBL" id="BSDX01000001">
    <property type="protein sequence ID" value="GLI53052.1"/>
    <property type="molecule type" value="Genomic_DNA"/>
</dbReference>
<reference evidence="1" key="1">
    <citation type="submission" date="2022-12" db="EMBL/GenBank/DDBJ databases">
        <title>Reference genome sequencing for broad-spectrum identification of bacterial and archaeal isolates by mass spectrometry.</title>
        <authorList>
            <person name="Sekiguchi Y."/>
            <person name="Tourlousse D.M."/>
        </authorList>
    </citation>
    <scope>NUCLEOTIDE SEQUENCE</scope>
    <source>
        <strain evidence="1">TSL-P1</strain>
    </source>
</reference>
<organism evidence="1 2">
    <name type="scientific">Thermodesulfovibrio yellowstonii</name>
    <dbReference type="NCBI Taxonomy" id="28262"/>
    <lineage>
        <taxon>Bacteria</taxon>
        <taxon>Pseudomonadati</taxon>
        <taxon>Nitrospirota</taxon>
        <taxon>Thermodesulfovibrionia</taxon>
        <taxon>Thermodesulfovibrionales</taxon>
        <taxon>Thermodesulfovibrionaceae</taxon>
        <taxon>Thermodesulfovibrio</taxon>
    </lineage>
</organism>
<dbReference type="AlphaFoldDB" id="A0A9W6GG17"/>
<proteinExistence type="predicted"/>
<sequence>MMKKTLTMIMVVAFIIALIGGAAYAWKGAGYSGYGCPAYTSVDPQKAQNFYNDTLPLRQKQLQLRGELMQLYAQPNPDWNAISQKKQEMAKVMTEFQKKAQEYGIGYGPGFGRMHGFGNCGKCW</sequence>
<protein>
    <recommendedName>
        <fullName evidence="3">Zinc resistance-associated protein</fullName>
    </recommendedName>
</protein>
<gene>
    <name evidence="1" type="ORF">TISLANDTSLP1_07450</name>
</gene>
<dbReference type="Proteomes" id="UP001144297">
    <property type="component" value="Unassembled WGS sequence"/>
</dbReference>
<evidence type="ECO:0008006" key="3">
    <source>
        <dbReference type="Google" id="ProtNLM"/>
    </source>
</evidence>
<keyword evidence="2" id="KW-1185">Reference proteome</keyword>